<dbReference type="GO" id="GO:0008168">
    <property type="term" value="F:methyltransferase activity"/>
    <property type="evidence" value="ECO:0007669"/>
    <property type="project" value="UniProtKB-KW"/>
</dbReference>
<name>A0A842HSA9_9SPHN</name>
<dbReference type="Proteomes" id="UP000564378">
    <property type="component" value="Unassembled WGS sequence"/>
</dbReference>
<accession>A0A842HSA9</accession>
<dbReference type="PANTHER" id="PTHR43861">
    <property type="entry name" value="TRANS-ACONITATE 2-METHYLTRANSFERASE-RELATED"/>
    <property type="match status" value="1"/>
</dbReference>
<organism evidence="2 3">
    <name type="scientific">Parasphingopyxis marina</name>
    <dbReference type="NCBI Taxonomy" id="2761622"/>
    <lineage>
        <taxon>Bacteria</taxon>
        <taxon>Pseudomonadati</taxon>
        <taxon>Pseudomonadota</taxon>
        <taxon>Alphaproteobacteria</taxon>
        <taxon>Sphingomonadales</taxon>
        <taxon>Sphingomonadaceae</taxon>
        <taxon>Parasphingopyxis</taxon>
    </lineage>
</organism>
<dbReference type="AlphaFoldDB" id="A0A842HSA9"/>
<keyword evidence="1 2" id="KW-0808">Transferase</keyword>
<evidence type="ECO:0000313" key="2">
    <source>
        <dbReference type="EMBL" id="MBC2776728.1"/>
    </source>
</evidence>
<sequence>MKLMIGSNEKTLATYNSHASEYVAGTTHVVFGAIRDWINEALAGLPLDAALLEIGSAIGRDAAYIHEQGYEVECTDASTAFVQHLRRLGFEAKLFNVLNDAFTAKYDLIIANAVLLHFDRQEFAEALRKSSRALKPNGRFAFSLKRGDGEEWSDEKLNAPRFFCYWQPEDLAPLLSRARFSSWAINEVATERAHAEWLYIVARA</sequence>
<dbReference type="PANTHER" id="PTHR43861:SF3">
    <property type="entry name" value="PUTATIVE (AFU_ORTHOLOGUE AFUA_2G14390)-RELATED"/>
    <property type="match status" value="1"/>
</dbReference>
<keyword evidence="2" id="KW-0489">Methyltransferase</keyword>
<protein>
    <submittedName>
        <fullName evidence="2">Class I SAM-dependent methyltransferase</fullName>
    </submittedName>
</protein>
<dbReference type="CDD" id="cd02440">
    <property type="entry name" value="AdoMet_MTases"/>
    <property type="match status" value="1"/>
</dbReference>
<reference evidence="2 3" key="1">
    <citation type="submission" date="2020-08" db="EMBL/GenBank/DDBJ databases">
        <title>Draft genome sequence of Parasphingopyxis sp. GrpM-11.</title>
        <authorList>
            <person name="Oh J."/>
            <person name="Roh D.-H."/>
        </authorList>
    </citation>
    <scope>NUCLEOTIDE SEQUENCE [LARGE SCALE GENOMIC DNA]</scope>
    <source>
        <strain evidence="2 3">GrpM-11</strain>
    </source>
</reference>
<dbReference type="SUPFAM" id="SSF53335">
    <property type="entry name" value="S-adenosyl-L-methionine-dependent methyltransferases"/>
    <property type="match status" value="1"/>
</dbReference>
<dbReference type="InterPro" id="IPR029063">
    <property type="entry name" value="SAM-dependent_MTases_sf"/>
</dbReference>
<dbReference type="EMBL" id="JACJVJ010000001">
    <property type="protein sequence ID" value="MBC2776728.1"/>
    <property type="molecule type" value="Genomic_DNA"/>
</dbReference>
<dbReference type="GO" id="GO:0032259">
    <property type="term" value="P:methylation"/>
    <property type="evidence" value="ECO:0007669"/>
    <property type="project" value="UniProtKB-KW"/>
</dbReference>
<gene>
    <name evidence="2" type="ORF">H6P80_03760</name>
</gene>
<dbReference type="Gene3D" id="3.40.50.150">
    <property type="entry name" value="Vaccinia Virus protein VP39"/>
    <property type="match status" value="1"/>
</dbReference>
<evidence type="ECO:0000313" key="3">
    <source>
        <dbReference type="Proteomes" id="UP000564378"/>
    </source>
</evidence>
<keyword evidence="3" id="KW-1185">Reference proteome</keyword>
<dbReference type="Pfam" id="PF13489">
    <property type="entry name" value="Methyltransf_23"/>
    <property type="match status" value="1"/>
</dbReference>
<comment type="caution">
    <text evidence="2">The sequence shown here is derived from an EMBL/GenBank/DDBJ whole genome shotgun (WGS) entry which is preliminary data.</text>
</comment>
<evidence type="ECO:0000256" key="1">
    <source>
        <dbReference type="ARBA" id="ARBA00022679"/>
    </source>
</evidence>
<proteinExistence type="predicted"/>